<sequence length="67" mass="7971">MSKSPPKNQRLLPFDGDKEVRRQERVRRICQLDPRIDSAARYFDEKAYREATAIAQKTNPLARRRKK</sequence>
<protein>
    <submittedName>
        <fullName evidence="1">Uncharacterized protein</fullName>
    </submittedName>
</protein>
<dbReference type="EMBL" id="CP042913">
    <property type="protein sequence ID" value="QEG34443.1"/>
    <property type="molecule type" value="Genomic_DNA"/>
</dbReference>
<dbReference type="KEGG" id="bgok:Pr1d_17220"/>
<keyword evidence="2" id="KW-1185">Reference proteome</keyword>
<proteinExistence type="predicted"/>
<accession>A0A5B9QK20</accession>
<dbReference type="AlphaFoldDB" id="A0A5B9QK20"/>
<name>A0A5B9QK20_9BACT</name>
<reference evidence="1 2" key="1">
    <citation type="submission" date="2019-08" db="EMBL/GenBank/DDBJ databases">
        <title>Deep-cultivation of Planctomycetes and their phenomic and genomic characterization uncovers novel biology.</title>
        <authorList>
            <person name="Wiegand S."/>
            <person name="Jogler M."/>
            <person name="Boedeker C."/>
            <person name="Pinto D."/>
            <person name="Vollmers J."/>
            <person name="Rivas-Marin E."/>
            <person name="Kohn T."/>
            <person name="Peeters S.H."/>
            <person name="Heuer A."/>
            <person name="Rast P."/>
            <person name="Oberbeckmann S."/>
            <person name="Bunk B."/>
            <person name="Jeske O."/>
            <person name="Meyerdierks A."/>
            <person name="Storesund J.E."/>
            <person name="Kallscheuer N."/>
            <person name="Luecker S."/>
            <person name="Lage O.M."/>
            <person name="Pohl T."/>
            <person name="Merkel B.J."/>
            <person name="Hornburger P."/>
            <person name="Mueller R.-W."/>
            <person name="Bruemmer F."/>
            <person name="Labrenz M."/>
            <person name="Spormann A.M."/>
            <person name="Op den Camp H."/>
            <person name="Overmann J."/>
            <person name="Amann R."/>
            <person name="Jetten M.S.M."/>
            <person name="Mascher T."/>
            <person name="Medema M.H."/>
            <person name="Devos D.P."/>
            <person name="Kaster A.-K."/>
            <person name="Ovreas L."/>
            <person name="Rohde M."/>
            <person name="Galperin M.Y."/>
            <person name="Jogler C."/>
        </authorList>
    </citation>
    <scope>NUCLEOTIDE SEQUENCE [LARGE SCALE GENOMIC DNA]</scope>
    <source>
        <strain evidence="1 2">Pr1d</strain>
    </source>
</reference>
<organism evidence="1 2">
    <name type="scientific">Bythopirellula goksoeyrii</name>
    <dbReference type="NCBI Taxonomy" id="1400387"/>
    <lineage>
        <taxon>Bacteria</taxon>
        <taxon>Pseudomonadati</taxon>
        <taxon>Planctomycetota</taxon>
        <taxon>Planctomycetia</taxon>
        <taxon>Pirellulales</taxon>
        <taxon>Lacipirellulaceae</taxon>
        <taxon>Bythopirellula</taxon>
    </lineage>
</organism>
<dbReference type="RefSeq" id="WP_148073093.1">
    <property type="nucleotide sequence ID" value="NZ_CP042913.1"/>
</dbReference>
<dbReference type="Proteomes" id="UP000323917">
    <property type="component" value="Chromosome"/>
</dbReference>
<evidence type="ECO:0000313" key="1">
    <source>
        <dbReference type="EMBL" id="QEG34443.1"/>
    </source>
</evidence>
<evidence type="ECO:0000313" key="2">
    <source>
        <dbReference type="Proteomes" id="UP000323917"/>
    </source>
</evidence>
<gene>
    <name evidence="1" type="ORF">Pr1d_17220</name>
</gene>